<dbReference type="STRING" id="857340.A0A086SXB1"/>
<comment type="caution">
    <text evidence="2">The sequence shown here is derived from an EMBL/GenBank/DDBJ whole genome shotgun (WGS) entry which is preliminary data.</text>
</comment>
<evidence type="ECO:0000259" key="1">
    <source>
        <dbReference type="PROSITE" id="PS51462"/>
    </source>
</evidence>
<dbReference type="PANTHER" id="PTHR13622">
    <property type="entry name" value="THIAMIN PYROPHOSPHOKINASE"/>
    <property type="match status" value="1"/>
</dbReference>
<feature type="domain" description="Nudix hydrolase" evidence="1">
    <location>
        <begin position="141"/>
        <end position="285"/>
    </location>
</feature>
<dbReference type="SUPFAM" id="SSF55811">
    <property type="entry name" value="Nudix"/>
    <property type="match status" value="1"/>
</dbReference>
<protein>
    <recommendedName>
        <fullName evidence="1">Nudix hydrolase domain-containing protein</fullName>
    </recommendedName>
</protein>
<keyword evidence="3" id="KW-1185">Reference proteome</keyword>
<dbReference type="PANTHER" id="PTHR13622:SF8">
    <property type="entry name" value="THIAMIN PYROPHOSPHOKINASE 1"/>
    <property type="match status" value="1"/>
</dbReference>
<organism evidence="2 3">
    <name type="scientific">Hapsidospora chrysogenum (strain ATCC 11550 / CBS 779.69 / DSM 880 / IAM 14645 / JCM 23072 / IMI 49137)</name>
    <name type="common">Acremonium chrysogenum</name>
    <dbReference type="NCBI Taxonomy" id="857340"/>
    <lineage>
        <taxon>Eukaryota</taxon>
        <taxon>Fungi</taxon>
        <taxon>Dikarya</taxon>
        <taxon>Ascomycota</taxon>
        <taxon>Pezizomycotina</taxon>
        <taxon>Sordariomycetes</taxon>
        <taxon>Hypocreomycetidae</taxon>
        <taxon>Hypocreales</taxon>
        <taxon>Bionectriaceae</taxon>
        <taxon>Hapsidospora</taxon>
    </lineage>
</organism>
<accession>A0A086SXB1</accession>
<proteinExistence type="predicted"/>
<dbReference type="AlphaFoldDB" id="A0A086SXB1"/>
<dbReference type="Gene3D" id="3.90.79.10">
    <property type="entry name" value="Nucleoside Triphosphate Pyrophosphohydrolase"/>
    <property type="match status" value="1"/>
</dbReference>
<dbReference type="InterPro" id="IPR015797">
    <property type="entry name" value="NUDIX_hydrolase-like_dom_sf"/>
</dbReference>
<dbReference type="OrthoDB" id="10261522at2759"/>
<gene>
    <name evidence="2" type="ORF">ACRE_075440</name>
</gene>
<evidence type="ECO:0000313" key="2">
    <source>
        <dbReference type="EMBL" id="KFH41743.1"/>
    </source>
</evidence>
<dbReference type="HOGENOM" id="CLU_048013_0_0_1"/>
<dbReference type="PROSITE" id="PS51462">
    <property type="entry name" value="NUDIX"/>
    <property type="match status" value="1"/>
</dbReference>
<dbReference type="CDD" id="cd03676">
    <property type="entry name" value="NUDIX_Tnr3_like"/>
    <property type="match status" value="1"/>
</dbReference>
<sequence>MAENSLLRLIKLVDNVPLDFDRNYSPYYRLFLSPSDPRPHGFIHPDTVSRMPWPPSITIDHASASVTISSPPDTTTTTTTSAAHINAALQQAVDAAIDNDVFPILSRTHSEPFRILGVTTTVPEGLVQVERFAAPLFGIATRGAHMTCYVRDDGDDPVSSIWVARRSRALHSYPGKLDSTVAGGIKAPDSPRACILAEAMEEASLPSDLVHARARAAGALTLANRNPRSGLFHGEVLYVYDMELPPGVAPTPGDDEVESFELMGVGEVRRRMEDGEFKPNVCAVMVDFFVRHGFVTPESEGEGAYIEICDRLRRRLPMPTSPVEL</sequence>
<dbReference type="InterPro" id="IPR000086">
    <property type="entry name" value="NUDIX_hydrolase_dom"/>
</dbReference>
<dbReference type="GO" id="GO:0044715">
    <property type="term" value="F:8-oxo-dGDP phosphatase activity"/>
    <property type="evidence" value="ECO:0007669"/>
    <property type="project" value="UniProtKB-ARBA"/>
</dbReference>
<reference evidence="3" key="1">
    <citation type="journal article" date="2014" name="Genome Announc.">
        <title>Genome sequence and annotation of Acremonium chrysogenum, producer of the beta-lactam antibiotic cephalosporin C.</title>
        <authorList>
            <person name="Terfehr D."/>
            <person name="Dahlmann T.A."/>
            <person name="Specht T."/>
            <person name="Zadra I."/>
            <person name="Kuernsteiner H."/>
            <person name="Kueck U."/>
        </authorList>
    </citation>
    <scope>NUCLEOTIDE SEQUENCE [LARGE SCALE GENOMIC DNA]</scope>
    <source>
        <strain evidence="3">ATCC 11550 / CBS 779.69 / DSM 880 / IAM 14645 / JCM 23072 / IMI 49137</strain>
    </source>
</reference>
<evidence type="ECO:0000313" key="3">
    <source>
        <dbReference type="Proteomes" id="UP000029964"/>
    </source>
</evidence>
<dbReference type="Proteomes" id="UP000029964">
    <property type="component" value="Unassembled WGS sequence"/>
</dbReference>
<name>A0A086SXB1_HAPC1</name>
<dbReference type="EMBL" id="JPKY01000116">
    <property type="protein sequence ID" value="KFH41743.1"/>
    <property type="molecule type" value="Genomic_DNA"/>
</dbReference>
<dbReference type="FunFam" id="3.90.79.10:FF:000019">
    <property type="entry name" value="Thiamin pyrophosphokinase, putative"/>
    <property type="match status" value="1"/>
</dbReference>
<dbReference type="Pfam" id="PF00293">
    <property type="entry name" value="NUDIX"/>
    <property type="match status" value="1"/>
</dbReference>